<dbReference type="InterPro" id="IPR006558">
    <property type="entry name" value="LamG-like"/>
</dbReference>
<reference evidence="4" key="1">
    <citation type="submission" date="2022-10" db="EMBL/GenBank/DDBJ databases">
        <title>Luteolibacter sp. GHJ8, whole genome shotgun sequencing project.</title>
        <authorList>
            <person name="Zhao G."/>
            <person name="Shen L."/>
        </authorList>
    </citation>
    <scope>NUCLEOTIDE SEQUENCE</scope>
    <source>
        <strain evidence="4">GHJ8</strain>
    </source>
</reference>
<keyword evidence="2" id="KW-1015">Disulfide bond</keyword>
<dbReference type="PANTHER" id="PTHR19328:SF13">
    <property type="entry name" value="HIPL1 PROTEIN"/>
    <property type="match status" value="1"/>
</dbReference>
<proteinExistence type="predicted"/>
<dbReference type="Proteomes" id="UP001165653">
    <property type="component" value="Unassembled WGS sequence"/>
</dbReference>
<evidence type="ECO:0000259" key="3">
    <source>
        <dbReference type="SMART" id="SM00560"/>
    </source>
</evidence>
<dbReference type="Pfam" id="PF07995">
    <property type="entry name" value="GSDH"/>
    <property type="match status" value="2"/>
</dbReference>
<keyword evidence="5" id="KW-1185">Reference proteome</keyword>
<gene>
    <name evidence="4" type="ORF">OJ996_06175</name>
</gene>
<dbReference type="PANTHER" id="PTHR19328">
    <property type="entry name" value="HEDGEHOG-INTERACTING PROTEIN"/>
    <property type="match status" value="1"/>
</dbReference>
<dbReference type="SUPFAM" id="SSF46626">
    <property type="entry name" value="Cytochrome c"/>
    <property type="match status" value="1"/>
</dbReference>
<dbReference type="RefSeq" id="WP_264512312.1">
    <property type="nucleotide sequence ID" value="NZ_JAPDDR010000003.1"/>
</dbReference>
<dbReference type="InterPro" id="IPR036909">
    <property type="entry name" value="Cyt_c-like_dom_sf"/>
</dbReference>
<dbReference type="SMART" id="SM00560">
    <property type="entry name" value="LamGL"/>
    <property type="match status" value="1"/>
</dbReference>
<accession>A0ABT3G0M7</accession>
<dbReference type="Pfam" id="PF19078">
    <property type="entry name" value="Big_12"/>
    <property type="match status" value="1"/>
</dbReference>
<dbReference type="Gene3D" id="2.120.10.30">
    <property type="entry name" value="TolB, C-terminal domain"/>
    <property type="match status" value="1"/>
</dbReference>
<dbReference type="InterPro" id="IPR036280">
    <property type="entry name" value="Multihaem_cyt_sf"/>
</dbReference>
<dbReference type="InterPro" id="IPR044048">
    <property type="entry name" value="Big_12"/>
</dbReference>
<dbReference type="InterPro" id="IPR013320">
    <property type="entry name" value="ConA-like_dom_sf"/>
</dbReference>
<dbReference type="Pfam" id="PF13385">
    <property type="entry name" value="Laminin_G_3"/>
    <property type="match status" value="1"/>
</dbReference>
<evidence type="ECO:0000313" key="5">
    <source>
        <dbReference type="Proteomes" id="UP001165653"/>
    </source>
</evidence>
<keyword evidence="1" id="KW-0732">Signal</keyword>
<dbReference type="InterPro" id="IPR012938">
    <property type="entry name" value="Glc/Sorbosone_DH"/>
</dbReference>
<dbReference type="InterPro" id="IPR011042">
    <property type="entry name" value="6-blade_b-propeller_TolB-like"/>
</dbReference>
<dbReference type="Gene3D" id="2.60.120.200">
    <property type="match status" value="2"/>
</dbReference>
<feature type="domain" description="LamG-like jellyroll fold" evidence="3">
    <location>
        <begin position="1206"/>
        <end position="1354"/>
    </location>
</feature>
<sequence>MSRAQPGLDAPEAIGPFLNGNFPAVESTAAGEWTVRETYQGININLPMHLTPYPGTSKLLCVAKEGRIFLFEDDAAATSTETFLDWRSNTFTASDSGMTWLVFHPEFGQAGSPNRGYVYITYKWAPPSGGNGNEAYWRLSRFTVPDGSQAADPGSEQILIQQYDRQQFHDSGCMMFGPDGYLYVAIGDEGGANDQYNVAQKVDERLFSGILRIDVDQKAGSHGIRRQPVQFAMPSGWPNSFTANYGIPDDNPFVDAGGAHLEEFYAIGLRQPYRFSYDAPTNRIWIGESGQDTEEELCLLAAGANYGWPFIEGASPGPKAMPPVVHGTVTAPVWRVRHADGPDGCVVGGFVYRGSEFPELSGKFLTVDNVSARIRSFDYADGAATGTILTDMPSGSVYSGTSTIGKDHAGEPVFIKINGTGARGRFMKLAVEPPATTNPVWYRFEDRAAANVSGYVSDNPGDRSVDVIDNGLAMQVYDDGSSSGNVIYSAPNGLTPSGMTGNTGGIHTRAGGDGDGYPGNGAGGLAMPDKMGRLDDFTIELSFKPEAGSLTSGSYQCFLGLDGASGTTPIDNEAGPPIQPFRLMRWGRSNPQGNTQVALQNGDLFLDVRTLNPATQQWVSTPIHVIDRNEFLADRWYHLAIVGKVSDGTLRVYSYDNGSYTQIGLANGYVGNLQSGAWSIGRGMYNWNPADHANGAEFDEVRIANVALSPSQFLYAGTWQPTIIVTEPPALLSETGAFSDLATLTPAPGVFPYGVNAPLWSDASAKKRWIALPNDGNHNTTEEKIGFKPNGDWSFPAGTVFIKHFELATDESQPSVHRRLETRFIVMPTTGEPYGVTYHWLPDGSDAELLPGGFSEPITITEAGGGTRVQTWEYPSRTDCRVCHNGNAGHVLGLKTHQLNGDLTYDRTGRTANQLETLGALGWFDSGYNPAQLPWFLKAKNMADNSASLEERVRSYLDSNCAQCHRPGGVRAFFDARFTTPLPAQGLIRGELEVPYFDPGDRVVVPGDLARSILKVRHGTAGTLKMPPIAKSLVDEQAAQVIGDWIQSLPAAPAVHLVAPSGAGGSYTVGVHFSEAVTGLSASDFSVLGASASTLTGSGQDYTLTLTPHGFGDVLVSLPAGKAQGAGGEGNFASAEVLTTVSDASLLAWLKFDNGTGVSATDSSPEENHGTLIGMEESDWIAGKFGGALAFDGAAEVVNMANPVTGDFTISFWMRSTQVFQVANTVPAGRSIVSADSPGPAADFMIGGTQSASGMNRISFQTGWAGGAFPNVVLHGTSAVNTGQWVHIGITRVQASGEMKIYVNGMLEGSANGSTSSLNSNAVLTLGGNAASADFNYQGDLDQFRLHGRALSASEIEDLAQETGGLPPYQQWLATWFAGLTHLHGIALDPERDGISNFGEFAFGTNPQVYDSVQTPLSRAADGSVTLSYLARKAPAGAGYHVLAADDLTTWESIDPELTNIQREDLAGTDYERVTVTYSPPNGTERQFYRIEAVPE</sequence>
<dbReference type="SUPFAM" id="SSF48695">
    <property type="entry name" value="Multiheme cytochromes"/>
    <property type="match status" value="1"/>
</dbReference>
<organism evidence="4 5">
    <name type="scientific">Luteolibacter rhizosphaerae</name>
    <dbReference type="NCBI Taxonomy" id="2989719"/>
    <lineage>
        <taxon>Bacteria</taxon>
        <taxon>Pseudomonadati</taxon>
        <taxon>Verrucomicrobiota</taxon>
        <taxon>Verrucomicrobiia</taxon>
        <taxon>Verrucomicrobiales</taxon>
        <taxon>Verrucomicrobiaceae</taxon>
        <taxon>Luteolibacter</taxon>
    </lineage>
</organism>
<evidence type="ECO:0000256" key="2">
    <source>
        <dbReference type="ARBA" id="ARBA00023157"/>
    </source>
</evidence>
<dbReference type="SUPFAM" id="SSF50952">
    <property type="entry name" value="Soluble quinoprotein glucose dehydrogenase"/>
    <property type="match status" value="1"/>
</dbReference>
<dbReference type="EMBL" id="JAPDDR010000003">
    <property type="protein sequence ID" value="MCW1913149.1"/>
    <property type="molecule type" value="Genomic_DNA"/>
</dbReference>
<name>A0ABT3G0M7_9BACT</name>
<protein>
    <submittedName>
        <fullName evidence="4">PQQ-dependent sugar dehydrogenase</fullName>
    </submittedName>
</protein>
<evidence type="ECO:0000313" key="4">
    <source>
        <dbReference type="EMBL" id="MCW1913149.1"/>
    </source>
</evidence>
<dbReference type="SUPFAM" id="SSF49899">
    <property type="entry name" value="Concanavalin A-like lectins/glucanases"/>
    <property type="match status" value="2"/>
</dbReference>
<comment type="caution">
    <text evidence="4">The sequence shown here is derived from an EMBL/GenBank/DDBJ whole genome shotgun (WGS) entry which is preliminary data.</text>
</comment>
<evidence type="ECO:0000256" key="1">
    <source>
        <dbReference type="ARBA" id="ARBA00022729"/>
    </source>
</evidence>
<dbReference type="InterPro" id="IPR011041">
    <property type="entry name" value="Quinoprot_gluc/sorb_DH_b-prop"/>
</dbReference>